<sequence>MNKKHKRGFLKKFLSLGAILFALSFSGCGSSGGGGGGGEAAIQQGKFIDSVVIGLSYQTPTSSGITDGNGIFEYRSGEVVQFFIGDILIGETVGKEIVTPVDLVSGATDETHPHVVNLIRFLQTLDDDQDPSNGILIDVLVRNAAVGRSVNFTLSVVDFESNTEIQLVISDLTVVLGPARVMVSSLGAQLHFRGALLDLFSGTYRGTFSGDDTGTWDITINALGIISGVSVSDEFVSDPISGNIGSDGQASLSGTVGSSTFSGIFSVEGTVSGTWMDDDGESGIFSGSRVAAEGGTIPPTAGSLNLSGPDAGVIGTVFTPNRPTTVSINQNSGFVQWRES</sequence>
<proteinExistence type="predicted"/>
<evidence type="ECO:0008006" key="2">
    <source>
        <dbReference type="Google" id="ProtNLM"/>
    </source>
</evidence>
<dbReference type="AlphaFoldDB" id="A0A3B1CP91"/>
<name>A0A3B1CP91_9ZZZZ</name>
<dbReference type="EMBL" id="UOGF01000002">
    <property type="protein sequence ID" value="VAX25754.1"/>
    <property type="molecule type" value="Genomic_DNA"/>
</dbReference>
<organism evidence="1">
    <name type="scientific">hydrothermal vent metagenome</name>
    <dbReference type="NCBI Taxonomy" id="652676"/>
    <lineage>
        <taxon>unclassified sequences</taxon>
        <taxon>metagenomes</taxon>
        <taxon>ecological metagenomes</taxon>
    </lineage>
</organism>
<dbReference type="PROSITE" id="PS51257">
    <property type="entry name" value="PROKAR_LIPOPROTEIN"/>
    <property type="match status" value="1"/>
</dbReference>
<reference evidence="1" key="1">
    <citation type="submission" date="2018-06" db="EMBL/GenBank/DDBJ databases">
        <authorList>
            <person name="Zhirakovskaya E."/>
        </authorList>
    </citation>
    <scope>NUCLEOTIDE SEQUENCE</scope>
</reference>
<protein>
    <recommendedName>
        <fullName evidence="2">Lipoprotein</fullName>
    </recommendedName>
</protein>
<accession>A0A3B1CP91</accession>
<gene>
    <name evidence="1" type="ORF">MNBD_NITROSPIRAE01-297</name>
</gene>
<evidence type="ECO:0000313" key="1">
    <source>
        <dbReference type="EMBL" id="VAX25754.1"/>
    </source>
</evidence>
<feature type="non-terminal residue" evidence="1">
    <location>
        <position position="340"/>
    </location>
</feature>